<keyword evidence="2" id="KW-1185">Reference proteome</keyword>
<reference evidence="1 2" key="1">
    <citation type="submission" date="2012-08" db="EMBL/GenBank/DDBJ databases">
        <title>Oryza genome evolution.</title>
        <authorList>
            <person name="Wing R.A."/>
        </authorList>
    </citation>
    <scope>NUCLEOTIDE SEQUENCE</scope>
</reference>
<proteinExistence type="predicted"/>
<evidence type="ECO:0000313" key="2">
    <source>
        <dbReference type="Proteomes" id="UP000032180"/>
    </source>
</evidence>
<sequence length="102" mass="10987">MAGPQAGAGSPPSSPSTLRHPFVHAEFSLHASLLLSPANEVAMATTAAGTTLLVLASGINNPSRFMKPRLLQDVPGFKYFQTVAQDEQRRKNLHYCCLKILP</sequence>
<organism evidence="1 2">
    <name type="scientific">Leersia perrieri</name>
    <dbReference type="NCBI Taxonomy" id="77586"/>
    <lineage>
        <taxon>Eukaryota</taxon>
        <taxon>Viridiplantae</taxon>
        <taxon>Streptophyta</taxon>
        <taxon>Embryophyta</taxon>
        <taxon>Tracheophyta</taxon>
        <taxon>Spermatophyta</taxon>
        <taxon>Magnoliopsida</taxon>
        <taxon>Liliopsida</taxon>
        <taxon>Poales</taxon>
        <taxon>Poaceae</taxon>
        <taxon>BOP clade</taxon>
        <taxon>Oryzoideae</taxon>
        <taxon>Oryzeae</taxon>
        <taxon>Oryzinae</taxon>
        <taxon>Leersia</taxon>
    </lineage>
</organism>
<dbReference type="EnsemblPlants" id="LPERR10G09780.1">
    <property type="protein sequence ID" value="LPERR10G09780.1"/>
    <property type="gene ID" value="LPERR10G09780"/>
</dbReference>
<dbReference type="Gramene" id="LPERR10G09780.1">
    <property type="protein sequence ID" value="LPERR10G09780.1"/>
    <property type="gene ID" value="LPERR10G09780"/>
</dbReference>
<accession>A0A0D9XKM1</accession>
<evidence type="ECO:0000313" key="1">
    <source>
        <dbReference type="EnsemblPlants" id="LPERR10G09780.1"/>
    </source>
</evidence>
<name>A0A0D9XKM1_9ORYZ</name>
<dbReference type="AlphaFoldDB" id="A0A0D9XKM1"/>
<reference evidence="1" key="3">
    <citation type="submission" date="2015-04" db="UniProtKB">
        <authorList>
            <consortium name="EnsemblPlants"/>
        </authorList>
    </citation>
    <scope>IDENTIFICATION</scope>
</reference>
<protein>
    <submittedName>
        <fullName evidence="1">Uncharacterized protein</fullName>
    </submittedName>
</protein>
<dbReference type="HOGENOM" id="CLU_2323805_0_0_1"/>
<dbReference type="Proteomes" id="UP000032180">
    <property type="component" value="Chromosome 10"/>
</dbReference>
<reference evidence="2" key="2">
    <citation type="submission" date="2013-12" db="EMBL/GenBank/DDBJ databases">
        <authorList>
            <person name="Yu Y."/>
            <person name="Lee S."/>
            <person name="de Baynast K."/>
            <person name="Wissotski M."/>
            <person name="Liu L."/>
            <person name="Talag J."/>
            <person name="Goicoechea J."/>
            <person name="Angelova A."/>
            <person name="Jetty R."/>
            <person name="Kudrna D."/>
            <person name="Golser W."/>
            <person name="Rivera L."/>
            <person name="Zhang J."/>
            <person name="Wing R."/>
        </authorList>
    </citation>
    <scope>NUCLEOTIDE SEQUENCE</scope>
</reference>